<protein>
    <submittedName>
        <fullName evidence="1">Uncharacterized protein</fullName>
    </submittedName>
</protein>
<reference evidence="1" key="1">
    <citation type="submission" date="2019-08" db="EMBL/GenBank/DDBJ databases">
        <authorList>
            <person name="Kucharzyk K."/>
            <person name="Murdoch R.W."/>
            <person name="Higgins S."/>
            <person name="Loffler F."/>
        </authorList>
    </citation>
    <scope>NUCLEOTIDE SEQUENCE</scope>
</reference>
<dbReference type="EMBL" id="VSSQ01070122">
    <property type="protein sequence ID" value="MPN21991.1"/>
    <property type="molecule type" value="Genomic_DNA"/>
</dbReference>
<organism evidence="1">
    <name type="scientific">bioreactor metagenome</name>
    <dbReference type="NCBI Taxonomy" id="1076179"/>
    <lineage>
        <taxon>unclassified sequences</taxon>
        <taxon>metagenomes</taxon>
        <taxon>ecological metagenomes</taxon>
    </lineage>
</organism>
<proteinExistence type="predicted"/>
<name>A0A645G553_9ZZZZ</name>
<comment type="caution">
    <text evidence="1">The sequence shown here is derived from an EMBL/GenBank/DDBJ whole genome shotgun (WGS) entry which is preliminary data.</text>
</comment>
<sequence length="63" mass="6555">MLLLQEQNDTLALGVVCGGDVHSDPLKAGYGIVAQNGFAQIVHAPAFAHGVDEFHEGVIITGL</sequence>
<dbReference type="AlphaFoldDB" id="A0A645G553"/>
<gene>
    <name evidence="1" type="ORF">SDC9_169374</name>
</gene>
<accession>A0A645G553</accession>
<evidence type="ECO:0000313" key="1">
    <source>
        <dbReference type="EMBL" id="MPN21991.1"/>
    </source>
</evidence>